<reference evidence="1 2" key="1">
    <citation type="submission" date="2022-10" db="EMBL/GenBank/DDBJ databases">
        <title>Comparative genomics and taxonomic characterization of three novel marine species of genus Reichenbachiella exhibiting antioxidant and polysaccharide degradation activities.</title>
        <authorList>
            <person name="Muhammad N."/>
            <person name="Lee Y.-J."/>
            <person name="Ko J."/>
            <person name="Kim S.-G."/>
        </authorList>
    </citation>
    <scope>NUCLEOTIDE SEQUENCE [LARGE SCALE GENOMIC DNA]</scope>
    <source>
        <strain evidence="1 2">ABR2-5</strain>
    </source>
</reference>
<dbReference type="RefSeq" id="WP_264140321.1">
    <property type="nucleotide sequence ID" value="NZ_JAOYOD010000001.1"/>
</dbReference>
<evidence type="ECO:0000313" key="1">
    <source>
        <dbReference type="EMBL" id="MCV9389401.1"/>
    </source>
</evidence>
<accession>A0ABT3D0Q6</accession>
<sequence length="265" mass="30748">MNYFKLSLLGLVGLVLFFPAQSQLITISTAHWSADTTGSIEGWYEVETEIHEKTVVPNEKITGAWTLYHYYTDDNSEILFVNMYEDWNAIDEAGKIGGELAEKAWKKEEDRQALGKKRSKYYSTMHSDEIYSALPNAKPLAQKPDSGLIVYMQKFRIARTPEGGSTDEIMKLSEEFDKNVIHKNDMILGYYPMRHFYGADSRDLIKVYILKSLADVEKMADKNRELVMAYWPDEEKRKAFFKKYNAYTESWHGDAIYSMEAKLYK</sequence>
<protein>
    <recommendedName>
        <fullName evidence="3">NIPSNAP protein</fullName>
    </recommendedName>
</protein>
<evidence type="ECO:0000313" key="2">
    <source>
        <dbReference type="Proteomes" id="UP001300692"/>
    </source>
</evidence>
<comment type="caution">
    <text evidence="1">The sequence shown here is derived from an EMBL/GenBank/DDBJ whole genome shotgun (WGS) entry which is preliminary data.</text>
</comment>
<gene>
    <name evidence="1" type="ORF">N7U62_22235</name>
</gene>
<evidence type="ECO:0008006" key="3">
    <source>
        <dbReference type="Google" id="ProtNLM"/>
    </source>
</evidence>
<organism evidence="1 2">
    <name type="scientific">Reichenbachiella ulvae</name>
    <dbReference type="NCBI Taxonomy" id="2980104"/>
    <lineage>
        <taxon>Bacteria</taxon>
        <taxon>Pseudomonadati</taxon>
        <taxon>Bacteroidota</taxon>
        <taxon>Cytophagia</taxon>
        <taxon>Cytophagales</taxon>
        <taxon>Reichenbachiellaceae</taxon>
        <taxon>Reichenbachiella</taxon>
    </lineage>
</organism>
<keyword evidence="2" id="KW-1185">Reference proteome</keyword>
<proteinExistence type="predicted"/>
<name>A0ABT3D0Q6_9BACT</name>
<dbReference type="EMBL" id="JAOYOD010000001">
    <property type="protein sequence ID" value="MCV9389401.1"/>
    <property type="molecule type" value="Genomic_DNA"/>
</dbReference>
<dbReference type="Proteomes" id="UP001300692">
    <property type="component" value="Unassembled WGS sequence"/>
</dbReference>